<accession>A0ABN3TU25</accession>
<name>A0ABN3TU25_9ACTN</name>
<reference evidence="4 5" key="1">
    <citation type="journal article" date="2019" name="Int. J. Syst. Evol. Microbiol.">
        <title>The Global Catalogue of Microorganisms (GCM) 10K type strain sequencing project: providing services to taxonomists for standard genome sequencing and annotation.</title>
        <authorList>
            <consortium name="The Broad Institute Genomics Platform"/>
            <consortium name="The Broad Institute Genome Sequencing Center for Infectious Disease"/>
            <person name="Wu L."/>
            <person name="Ma J."/>
        </authorList>
    </citation>
    <scope>NUCLEOTIDE SEQUENCE [LARGE SCALE GENOMIC DNA]</scope>
    <source>
        <strain evidence="4 5">JCM 4542</strain>
    </source>
</reference>
<dbReference type="PRINTS" id="PR00463">
    <property type="entry name" value="EP450I"/>
</dbReference>
<comment type="similarity">
    <text evidence="2 3">Belongs to the cytochrome P450 family.</text>
</comment>
<comment type="caution">
    <text evidence="4">The sequence shown here is derived from an EMBL/GenBank/DDBJ whole genome shotgun (WGS) entry which is preliminary data.</text>
</comment>
<gene>
    <name evidence="4" type="ORF">GCM10010315_26980</name>
</gene>
<evidence type="ECO:0000256" key="2">
    <source>
        <dbReference type="ARBA" id="ARBA00010617"/>
    </source>
</evidence>
<dbReference type="SUPFAM" id="SSF48264">
    <property type="entry name" value="Cytochrome P450"/>
    <property type="match status" value="1"/>
</dbReference>
<dbReference type="PANTHER" id="PTHR24305">
    <property type="entry name" value="CYTOCHROME P450"/>
    <property type="match status" value="1"/>
</dbReference>
<keyword evidence="3" id="KW-0408">Iron</keyword>
<dbReference type="InterPro" id="IPR002401">
    <property type="entry name" value="Cyt_P450_E_grp-I"/>
</dbReference>
<keyword evidence="3" id="KW-0479">Metal-binding</keyword>
<sequence length="469" mass="50711">MPAPAVDHVHALPLHRVLGRLIRGGPLGLVEEAGRQAQGAVVRLGLGPFRPLLLTHPDHLQHVLRDGAENYARGAAMWNALGRLTGQGIAGEGPGWRASRDVLRGGMSSRYLQRTGEAIASSVEQAVEELAARARPEQPEDAVTAMTRLVHRIISPVFFGSRISAAQCDRLGREVATALDSLLWRMAMPFVPHGVPMPGDRAFLRATRTINRMLLPAIDTARRQGGDGADLMSGLLRGRGPDGRPLTDQHIGQDIVALFVAGSESSALTLTWAWVVLARHPAVAAGVRREADEVLAGGPPRPGHVRKLVFTRQVMAEVMRLYSMAWAVPRVAGQDDTIGRVPVPAGTTVVLSPYLTHRLAAFWPDPLRFDPGRFGKQAVRERHPLAYLPFGDGAHQCVGQAFFTMESVLVLATVLSRYDVHVTGDPRPRLAVALPPRGRVGLVLTPRDRSAQKILDGDVENPWPAPSPG</sequence>
<evidence type="ECO:0000256" key="1">
    <source>
        <dbReference type="ARBA" id="ARBA00001971"/>
    </source>
</evidence>
<dbReference type="InterPro" id="IPR050121">
    <property type="entry name" value="Cytochrome_P450_monoxygenase"/>
</dbReference>
<dbReference type="Proteomes" id="UP001500886">
    <property type="component" value="Unassembled WGS sequence"/>
</dbReference>
<protein>
    <submittedName>
        <fullName evidence="4">Cytochrome P450</fullName>
    </submittedName>
</protein>
<evidence type="ECO:0000256" key="3">
    <source>
        <dbReference type="RuleBase" id="RU000461"/>
    </source>
</evidence>
<proteinExistence type="inferred from homology"/>
<evidence type="ECO:0000313" key="5">
    <source>
        <dbReference type="Proteomes" id="UP001500886"/>
    </source>
</evidence>
<dbReference type="Gene3D" id="1.10.630.10">
    <property type="entry name" value="Cytochrome P450"/>
    <property type="match status" value="1"/>
</dbReference>
<keyword evidence="3" id="KW-0349">Heme</keyword>
<comment type="cofactor">
    <cofactor evidence="1">
        <name>heme</name>
        <dbReference type="ChEBI" id="CHEBI:30413"/>
    </cofactor>
</comment>
<dbReference type="PRINTS" id="PR00385">
    <property type="entry name" value="P450"/>
</dbReference>
<keyword evidence="3" id="KW-0503">Monooxygenase</keyword>
<dbReference type="Pfam" id="PF00067">
    <property type="entry name" value="p450"/>
    <property type="match status" value="1"/>
</dbReference>
<dbReference type="PANTHER" id="PTHR24305:SF166">
    <property type="entry name" value="CYTOCHROME P450 12A4, MITOCHONDRIAL-RELATED"/>
    <property type="match status" value="1"/>
</dbReference>
<keyword evidence="5" id="KW-1185">Reference proteome</keyword>
<dbReference type="InterPro" id="IPR017972">
    <property type="entry name" value="Cyt_P450_CS"/>
</dbReference>
<dbReference type="PROSITE" id="PS00086">
    <property type="entry name" value="CYTOCHROME_P450"/>
    <property type="match status" value="1"/>
</dbReference>
<organism evidence="4 5">
    <name type="scientific">Streptomyces luteosporeus</name>
    <dbReference type="NCBI Taxonomy" id="173856"/>
    <lineage>
        <taxon>Bacteria</taxon>
        <taxon>Bacillati</taxon>
        <taxon>Actinomycetota</taxon>
        <taxon>Actinomycetes</taxon>
        <taxon>Kitasatosporales</taxon>
        <taxon>Streptomycetaceae</taxon>
        <taxon>Streptomyces</taxon>
    </lineage>
</organism>
<dbReference type="InterPro" id="IPR036396">
    <property type="entry name" value="Cyt_P450_sf"/>
</dbReference>
<keyword evidence="3" id="KW-0560">Oxidoreductase</keyword>
<dbReference type="InterPro" id="IPR001128">
    <property type="entry name" value="Cyt_P450"/>
</dbReference>
<dbReference type="EMBL" id="BAAASL010000009">
    <property type="protein sequence ID" value="GAA2716271.1"/>
    <property type="molecule type" value="Genomic_DNA"/>
</dbReference>
<dbReference type="RefSeq" id="WP_344435347.1">
    <property type="nucleotide sequence ID" value="NZ_BAAASL010000009.1"/>
</dbReference>
<evidence type="ECO:0000313" key="4">
    <source>
        <dbReference type="EMBL" id="GAA2716271.1"/>
    </source>
</evidence>